<keyword evidence="5" id="KW-0406">Ion transport</keyword>
<feature type="region of interest" description="Disordered" evidence="8">
    <location>
        <begin position="50"/>
        <end position="82"/>
    </location>
</feature>
<keyword evidence="4 9" id="KW-1133">Transmembrane helix</keyword>
<dbReference type="OrthoDB" id="45986at2759"/>
<feature type="region of interest" description="Disordered" evidence="8">
    <location>
        <begin position="1"/>
        <end position="26"/>
    </location>
</feature>
<reference evidence="11" key="1">
    <citation type="submission" date="2020-06" db="EMBL/GenBank/DDBJ databases">
        <authorList>
            <consortium name="Plant Systems Biology data submission"/>
        </authorList>
    </citation>
    <scope>NUCLEOTIDE SEQUENCE</scope>
    <source>
        <strain evidence="11">D6</strain>
    </source>
</reference>
<organism evidence="11 12">
    <name type="scientific">Seminavis robusta</name>
    <dbReference type="NCBI Taxonomy" id="568900"/>
    <lineage>
        <taxon>Eukaryota</taxon>
        <taxon>Sar</taxon>
        <taxon>Stramenopiles</taxon>
        <taxon>Ochrophyta</taxon>
        <taxon>Bacillariophyta</taxon>
        <taxon>Bacillariophyceae</taxon>
        <taxon>Bacillariophycidae</taxon>
        <taxon>Naviculales</taxon>
        <taxon>Naviculaceae</taxon>
        <taxon>Seminavis</taxon>
    </lineage>
</organism>
<gene>
    <name evidence="11" type="ORF">SEMRO_1118_G243050.1</name>
</gene>
<evidence type="ECO:0000256" key="7">
    <source>
        <dbReference type="ARBA" id="ARBA00023303"/>
    </source>
</evidence>
<evidence type="ECO:0000313" key="12">
    <source>
        <dbReference type="Proteomes" id="UP001153069"/>
    </source>
</evidence>
<dbReference type="InterPro" id="IPR013099">
    <property type="entry name" value="K_chnl_dom"/>
</dbReference>
<dbReference type="GO" id="GO:0015271">
    <property type="term" value="F:outward rectifier potassium channel activity"/>
    <property type="evidence" value="ECO:0007669"/>
    <property type="project" value="TreeGrafter"/>
</dbReference>
<evidence type="ECO:0000256" key="3">
    <source>
        <dbReference type="ARBA" id="ARBA00022692"/>
    </source>
</evidence>
<feature type="transmembrane region" description="Helical" evidence="9">
    <location>
        <begin position="283"/>
        <end position="305"/>
    </location>
</feature>
<dbReference type="PANTHER" id="PTHR11003:SF291">
    <property type="entry name" value="IP11374P"/>
    <property type="match status" value="1"/>
</dbReference>
<feature type="domain" description="Potassium channel" evidence="10">
    <location>
        <begin position="225"/>
        <end position="305"/>
    </location>
</feature>
<feature type="compositionally biased region" description="Polar residues" evidence="8">
    <location>
        <begin position="560"/>
        <end position="576"/>
    </location>
</feature>
<evidence type="ECO:0000256" key="2">
    <source>
        <dbReference type="ARBA" id="ARBA00022448"/>
    </source>
</evidence>
<feature type="compositionally biased region" description="Basic and acidic residues" evidence="8">
    <location>
        <begin position="664"/>
        <end position="673"/>
    </location>
</feature>
<dbReference type="SUPFAM" id="SSF81324">
    <property type="entry name" value="Voltage-gated potassium channels"/>
    <property type="match status" value="2"/>
</dbReference>
<keyword evidence="3 9" id="KW-0812">Transmembrane</keyword>
<sequence length="705" mass="79901">MADSSEATNDTNDTHETNTSNHHVLNALDKEKPGATVTDRYFSHHALFSGIPHRKEETQKPRRSLEKSVGSTHALRSKVQGESEAERLTKAIETRRAERIPVMHDVQITLIEDCREIAQEKGYPSLSHILISDLLEYREQVREDHNKQKNRWVFSILRSCRFRDQTEQLLKVLDRAVELVEITQAKTNIREFHYMDFIAYYTMAESRWPWMRHGSSVALIYVILFYLFTPIFFCYIVKDQYICPPDHGHHFAKWVGAFYFASASLSTVGYGDLTVDLDQPAHVFAGIVYMIIANVTLIGSFSLVADHAWNPMHKMHEDLVEKIMGNPKSDEPMHKRLRRLKFLRLTEIIGGFVLLNLVGVFANRIFLLYDPPHPPLTTDWTWLTSVYWAVQTTTTIGYGDLDMPTNGYWFQVVYLIFSTYFVGVALNAFVGLRDEMEKIRLEYNWARREISKNLIDEVQPEDHDGKVDQYEFLIASLVSLRKISSEDVVPIMDKFRSLAGDGGFITANEVKDATDEEIQGVIDEASPRIPLLNRRLSSILSTPERRSGGHHHHLRISAGYRSSSSKRTGTTNSIPVTSVGGYGRSSTMTSVGQLHEEDGVVKRLFPDGRDASPVPTPQKQFAHFRQGSLLPSFDEEEGNESVDMELPSFPSSQRVAAGDFDGAEPSRDSDHHLPPTGHDGLRVASIATGDATDVKNLSIHRRGEL</sequence>
<feature type="transmembrane region" description="Helical" evidence="9">
    <location>
        <begin position="342"/>
        <end position="366"/>
    </location>
</feature>
<evidence type="ECO:0000259" key="10">
    <source>
        <dbReference type="Pfam" id="PF07885"/>
    </source>
</evidence>
<proteinExistence type="predicted"/>
<feature type="region of interest" description="Disordered" evidence="8">
    <location>
        <begin position="542"/>
        <end position="591"/>
    </location>
</feature>
<dbReference type="GO" id="GO:0005886">
    <property type="term" value="C:plasma membrane"/>
    <property type="evidence" value="ECO:0007669"/>
    <property type="project" value="TreeGrafter"/>
</dbReference>
<comment type="subcellular location">
    <subcellularLocation>
        <location evidence="1">Membrane</location>
        <topology evidence="1">Multi-pass membrane protein</topology>
    </subcellularLocation>
</comment>
<accession>A0A9N8EHP7</accession>
<dbReference type="GO" id="GO:0022841">
    <property type="term" value="F:potassium ion leak channel activity"/>
    <property type="evidence" value="ECO:0007669"/>
    <property type="project" value="TreeGrafter"/>
</dbReference>
<dbReference type="Pfam" id="PF07885">
    <property type="entry name" value="Ion_trans_2"/>
    <property type="match status" value="2"/>
</dbReference>
<dbReference type="Proteomes" id="UP001153069">
    <property type="component" value="Unassembled WGS sequence"/>
</dbReference>
<keyword evidence="6 9" id="KW-0472">Membrane</keyword>
<feature type="compositionally biased region" description="Basic and acidic residues" evidence="8">
    <location>
        <begin position="53"/>
        <end position="66"/>
    </location>
</feature>
<dbReference type="Gene3D" id="1.10.287.70">
    <property type="match status" value="2"/>
</dbReference>
<keyword evidence="12" id="KW-1185">Reference proteome</keyword>
<evidence type="ECO:0000256" key="4">
    <source>
        <dbReference type="ARBA" id="ARBA00022989"/>
    </source>
</evidence>
<feature type="compositionally biased region" description="Acidic residues" evidence="8">
    <location>
        <begin position="633"/>
        <end position="643"/>
    </location>
</feature>
<feature type="domain" description="Potassium channel" evidence="10">
    <location>
        <begin position="378"/>
        <end position="430"/>
    </location>
</feature>
<evidence type="ECO:0000256" key="9">
    <source>
        <dbReference type="SAM" id="Phobius"/>
    </source>
</evidence>
<keyword evidence="2" id="KW-0813">Transport</keyword>
<feature type="transmembrane region" description="Helical" evidence="9">
    <location>
        <begin position="408"/>
        <end position="430"/>
    </location>
</feature>
<feature type="transmembrane region" description="Helical" evidence="9">
    <location>
        <begin position="218"/>
        <end position="238"/>
    </location>
</feature>
<comment type="caution">
    <text evidence="11">The sequence shown here is derived from an EMBL/GenBank/DDBJ whole genome shotgun (WGS) entry which is preliminary data.</text>
</comment>
<evidence type="ECO:0000256" key="6">
    <source>
        <dbReference type="ARBA" id="ARBA00023136"/>
    </source>
</evidence>
<dbReference type="EMBL" id="CAICTM010001116">
    <property type="protein sequence ID" value="CAB9520590.1"/>
    <property type="molecule type" value="Genomic_DNA"/>
</dbReference>
<keyword evidence="7 11" id="KW-0407">Ion channel</keyword>
<feature type="region of interest" description="Disordered" evidence="8">
    <location>
        <begin position="629"/>
        <end position="692"/>
    </location>
</feature>
<evidence type="ECO:0000313" key="11">
    <source>
        <dbReference type="EMBL" id="CAB9520590.1"/>
    </source>
</evidence>
<dbReference type="GO" id="GO:0030322">
    <property type="term" value="P:stabilization of membrane potential"/>
    <property type="evidence" value="ECO:0007669"/>
    <property type="project" value="TreeGrafter"/>
</dbReference>
<evidence type="ECO:0000256" key="1">
    <source>
        <dbReference type="ARBA" id="ARBA00004141"/>
    </source>
</evidence>
<dbReference type="InterPro" id="IPR003280">
    <property type="entry name" value="2pore_dom_K_chnl"/>
</dbReference>
<dbReference type="PANTHER" id="PTHR11003">
    <property type="entry name" value="POTASSIUM CHANNEL, SUBFAMILY K"/>
    <property type="match status" value="1"/>
</dbReference>
<evidence type="ECO:0000256" key="5">
    <source>
        <dbReference type="ARBA" id="ARBA00023065"/>
    </source>
</evidence>
<name>A0A9N8EHP7_9STRA</name>
<evidence type="ECO:0000256" key="8">
    <source>
        <dbReference type="SAM" id="MobiDB-lite"/>
    </source>
</evidence>
<dbReference type="AlphaFoldDB" id="A0A9N8EHP7"/>
<feature type="transmembrane region" description="Helical" evidence="9">
    <location>
        <begin position="250"/>
        <end position="271"/>
    </location>
</feature>
<protein>
    <submittedName>
        <fullName evidence="11">Two pore potassium channel</fullName>
    </submittedName>
</protein>